<dbReference type="InterPro" id="IPR011009">
    <property type="entry name" value="Kinase-like_dom_sf"/>
</dbReference>
<dbReference type="PANTHER" id="PTHR21310:SF15">
    <property type="entry name" value="AMINOGLYCOSIDE PHOSPHOTRANSFERASE DOMAIN-CONTAINING PROTEIN"/>
    <property type="match status" value="1"/>
</dbReference>
<dbReference type="EMBL" id="JABEPP010000003">
    <property type="protein sequence ID" value="NNM73093.1"/>
    <property type="molecule type" value="Genomic_DNA"/>
</dbReference>
<sequence>MMMPLETADEHEFAGCIDAILSVYPELATARFAIAGRGWHSLAVEADDRLIFKFPNGQEAEAALRREAGLLRVLRRRLSTPVPDMVLSETPRLFSRHEKLPGVLLLSDVYDGLGQAERDTLAADLARFFAELHSLDIDAMRAAGALPVETWRSDEASLEPAWRILPGAIRGRAQAALRDYRRLGPDPLGEVYGFFDAHGWNMAFDPARGRLSGIFDFADSGLGPPHREFVQPSLIHPELPRRAAERYGRLTGRRVERQRIFLLTAAMRVSELAGAVETGHEVPALMRLVVSWFEARDTG</sequence>
<dbReference type="InterPro" id="IPR002575">
    <property type="entry name" value="Aminoglycoside_PTrfase"/>
</dbReference>
<proteinExistence type="predicted"/>
<dbReference type="InterPro" id="IPR051678">
    <property type="entry name" value="AGP_Transferase"/>
</dbReference>
<evidence type="ECO:0000313" key="3">
    <source>
        <dbReference type="Proteomes" id="UP000564885"/>
    </source>
</evidence>
<feature type="domain" description="Aminoglycoside phosphotransferase" evidence="1">
    <location>
        <begin position="37"/>
        <end position="252"/>
    </location>
</feature>
<dbReference type="Proteomes" id="UP000564885">
    <property type="component" value="Unassembled WGS sequence"/>
</dbReference>
<protein>
    <submittedName>
        <fullName evidence="2">Aminoglycoside phosphotransferase family protein</fullName>
    </submittedName>
</protein>
<keyword evidence="3" id="KW-1185">Reference proteome</keyword>
<organism evidence="2 3">
    <name type="scientific">Enterovirga aerilata</name>
    <dbReference type="NCBI Taxonomy" id="2730920"/>
    <lineage>
        <taxon>Bacteria</taxon>
        <taxon>Pseudomonadati</taxon>
        <taxon>Pseudomonadota</taxon>
        <taxon>Alphaproteobacteria</taxon>
        <taxon>Hyphomicrobiales</taxon>
        <taxon>Methylobacteriaceae</taxon>
        <taxon>Enterovirga</taxon>
    </lineage>
</organism>
<dbReference type="PANTHER" id="PTHR21310">
    <property type="entry name" value="AMINOGLYCOSIDE PHOSPHOTRANSFERASE-RELATED-RELATED"/>
    <property type="match status" value="1"/>
</dbReference>
<dbReference type="Pfam" id="PF01636">
    <property type="entry name" value="APH"/>
    <property type="match status" value="1"/>
</dbReference>
<dbReference type="Gene3D" id="3.90.1200.10">
    <property type="match status" value="1"/>
</dbReference>
<reference evidence="2 3" key="1">
    <citation type="submission" date="2020-04" db="EMBL/GenBank/DDBJ databases">
        <title>Enterovirga sp. isolate from soil.</title>
        <authorList>
            <person name="Chea S."/>
            <person name="Kim D.-U."/>
        </authorList>
    </citation>
    <scope>NUCLEOTIDE SEQUENCE [LARGE SCALE GENOMIC DNA]</scope>
    <source>
        <strain evidence="2 3">DB1703</strain>
    </source>
</reference>
<dbReference type="GO" id="GO:0016740">
    <property type="term" value="F:transferase activity"/>
    <property type="evidence" value="ECO:0007669"/>
    <property type="project" value="UniProtKB-KW"/>
</dbReference>
<dbReference type="SUPFAM" id="SSF56112">
    <property type="entry name" value="Protein kinase-like (PK-like)"/>
    <property type="match status" value="1"/>
</dbReference>
<dbReference type="AlphaFoldDB" id="A0A849IGQ0"/>
<evidence type="ECO:0000259" key="1">
    <source>
        <dbReference type="Pfam" id="PF01636"/>
    </source>
</evidence>
<name>A0A849IGQ0_9HYPH</name>
<evidence type="ECO:0000313" key="2">
    <source>
        <dbReference type="EMBL" id="NNM73093.1"/>
    </source>
</evidence>
<dbReference type="RefSeq" id="WP_171218590.1">
    <property type="nucleotide sequence ID" value="NZ_JABEPP010000003.1"/>
</dbReference>
<accession>A0A849IGQ0</accession>
<keyword evidence="2" id="KW-0808">Transferase</keyword>
<dbReference type="Gene3D" id="3.30.200.20">
    <property type="entry name" value="Phosphorylase Kinase, domain 1"/>
    <property type="match status" value="1"/>
</dbReference>
<comment type="caution">
    <text evidence="2">The sequence shown here is derived from an EMBL/GenBank/DDBJ whole genome shotgun (WGS) entry which is preliminary data.</text>
</comment>
<gene>
    <name evidence="2" type="ORF">HJG44_11955</name>
</gene>